<name>W5S4N0_9VIRU</name>
<keyword evidence="1" id="KW-0472">Membrane</keyword>
<dbReference type="RefSeq" id="YP_009001001.1">
    <property type="nucleotide sequence ID" value="NC_023423.1"/>
</dbReference>
<reference evidence="2 3" key="1">
    <citation type="journal article" date="2014" name="Proc. Natl. Acad. Sci. U.S.A.">
        <title>Thirty-thousand-year-old distant relative of giant icosahedral DNA viruses with a pandoravirus morphology.</title>
        <authorList>
            <person name="Legendre M."/>
            <person name="Bartoli J."/>
            <person name="Shmakova L."/>
            <person name="Jeudy S."/>
            <person name="Labadie K."/>
            <person name="Adrait A."/>
            <person name="Lescot M."/>
            <person name="Poirot O."/>
            <person name="Bertaux L."/>
            <person name="Bruley C."/>
            <person name="Coute Y."/>
            <person name="Rivkina E."/>
            <person name="Abergel C."/>
            <person name="Claverie J.M."/>
        </authorList>
    </citation>
    <scope>NUCLEOTIDE SEQUENCE [LARGE SCALE GENOMIC DNA]</scope>
    <source>
        <strain evidence="2">P1084-T</strain>
    </source>
</reference>
<feature type="transmembrane region" description="Helical" evidence="1">
    <location>
        <begin position="9"/>
        <end position="30"/>
    </location>
</feature>
<accession>W5S4N0</accession>
<dbReference type="GeneID" id="18266127"/>
<evidence type="ECO:0000313" key="3">
    <source>
        <dbReference type="Proteomes" id="UP000202176"/>
    </source>
</evidence>
<dbReference type="EMBL" id="KF740664">
    <property type="protein sequence ID" value="AHH01666.1"/>
    <property type="molecule type" value="Genomic_DNA"/>
</dbReference>
<protein>
    <submittedName>
        <fullName evidence="2">Uncharacterized protein</fullName>
    </submittedName>
</protein>
<keyword evidence="1" id="KW-1133">Transmembrane helix</keyword>
<proteinExistence type="predicted"/>
<dbReference type="Proteomes" id="UP000202176">
    <property type="component" value="Segment"/>
</dbReference>
<keyword evidence="1" id="KW-0812">Transmembrane</keyword>
<keyword evidence="3" id="KW-1185">Reference proteome</keyword>
<dbReference type="OrthoDB" id="31982at10239"/>
<organism evidence="2 3">
    <name type="scientific">Pithovirus sibericum</name>
    <dbReference type="NCBI Taxonomy" id="1450746"/>
    <lineage>
        <taxon>Viruses</taxon>
        <taxon>Pithoviruses</taxon>
        <taxon>Orthopithovirinae</taxon>
        <taxon>Alphapithovirus</taxon>
        <taxon>Alphapithovirus sibericum</taxon>
    </lineage>
</organism>
<evidence type="ECO:0000256" key="1">
    <source>
        <dbReference type="SAM" id="Phobius"/>
    </source>
</evidence>
<dbReference type="KEGG" id="vg:18266127"/>
<evidence type="ECO:0000313" key="2">
    <source>
        <dbReference type="EMBL" id="AHH01666.1"/>
    </source>
</evidence>
<gene>
    <name evidence="2" type="ORF">pv_99</name>
</gene>
<sequence length="230" mass="25348">MSSTSSDTLLVALTFCILGLFFLFIFILWIRNSSSSSPALCQTGYCATNIFNGIKRCPESDSQIEFTSGIEVCNPRFSCEGQTPYSVQEDESTRNDGRCPEGIECRCVRTPFCPNYVSSTFTVVGGDPYTPFEGKRISVVQNSGFVNVLNVSSTIPPLQLTDNVTNFCSVPSSWLPHLWPQECQRGTLAYLTENVADFSAERDPLTCVSYPACPSGTNVFETKSNQMHCL</sequence>